<evidence type="ECO:0000313" key="1">
    <source>
        <dbReference type="EMBL" id="EGH26521.1"/>
    </source>
</evidence>
<dbReference type="EMBL" id="AEAG01002447">
    <property type="protein sequence ID" value="EGH26521.1"/>
    <property type="molecule type" value="Genomic_DNA"/>
</dbReference>
<feature type="non-terminal residue" evidence="1">
    <location>
        <position position="52"/>
    </location>
</feature>
<proteinExistence type="predicted"/>
<name>A0A656GLW4_PSEA0</name>
<evidence type="ECO:0000313" key="2">
    <source>
        <dbReference type="Proteomes" id="UP000003465"/>
    </source>
</evidence>
<dbReference type="Gene3D" id="3.20.20.80">
    <property type="entry name" value="Glycosidases"/>
    <property type="match status" value="1"/>
</dbReference>
<comment type="caution">
    <text evidence="1">The sequence shown here is derived from an EMBL/GenBank/DDBJ whole genome shotgun (WGS) entry which is preliminary data.</text>
</comment>
<dbReference type="Proteomes" id="UP000003465">
    <property type="component" value="Unassembled WGS sequence"/>
</dbReference>
<dbReference type="AlphaFoldDB" id="A0A656GLW4"/>
<accession>A0A656GLW4</accession>
<reference evidence="1 2" key="1">
    <citation type="journal article" date="2011" name="PLoS Pathog.">
        <title>Dynamic evolution of pathogenicity revealed by sequencing and comparative genomics of 19 Pseudomonas syringae isolates.</title>
        <authorList>
            <person name="Baltrus D.A."/>
            <person name="Nishimura M.T."/>
            <person name="Romanchuk A."/>
            <person name="Chang J.H."/>
            <person name="Mukhtar M.S."/>
            <person name="Cherkis K."/>
            <person name="Roach J."/>
            <person name="Grant S.R."/>
            <person name="Jones C.D."/>
            <person name="Dangl J.L."/>
        </authorList>
    </citation>
    <scope>NUCLEOTIDE SEQUENCE [LARGE SCALE GENOMIC DNA]</scope>
    <source>
        <strain evidence="1 2">301020</strain>
    </source>
</reference>
<gene>
    <name evidence="1" type="ORF">PSYMO_35744</name>
</gene>
<organism evidence="1 2">
    <name type="scientific">Pseudomonas amygdali pv. mori str. 301020</name>
    <dbReference type="NCBI Taxonomy" id="629261"/>
    <lineage>
        <taxon>Bacteria</taxon>
        <taxon>Pseudomonadati</taxon>
        <taxon>Pseudomonadota</taxon>
        <taxon>Gammaproteobacteria</taxon>
        <taxon>Pseudomonadales</taxon>
        <taxon>Pseudomonadaceae</taxon>
        <taxon>Pseudomonas</taxon>
        <taxon>Pseudomonas amygdali</taxon>
    </lineage>
</organism>
<sequence length="52" mass="5818">MESLRSGGAYLAYINALEDIYDFIAPQYYNQGGDGLWVDEVNRPGFLGDPFV</sequence>
<protein>
    <submittedName>
        <fullName evidence="1">Chitinase</fullName>
    </submittedName>
</protein>